<reference evidence="2 3" key="1">
    <citation type="journal article" date="2011" name="Cell">
        <title>The monarch butterfly genome yields insights into long-distance migration.</title>
        <authorList>
            <person name="Zhan S."/>
            <person name="Merlin C."/>
            <person name="Boore J.L."/>
            <person name="Reppert S.M."/>
        </authorList>
    </citation>
    <scope>NUCLEOTIDE SEQUENCE [LARGE SCALE GENOMIC DNA]</scope>
    <source>
        <strain evidence="2">F-2</strain>
    </source>
</reference>
<dbReference type="OrthoDB" id="7472325at2759"/>
<keyword evidence="3" id="KW-1185">Reference proteome</keyword>
<dbReference type="EMBL" id="AGBW02010265">
    <property type="protein sequence ID" value="OWR48846.1"/>
    <property type="molecule type" value="Genomic_DNA"/>
</dbReference>
<comment type="similarity">
    <text evidence="1">Belongs to the C19orf12 family.</text>
</comment>
<protein>
    <submittedName>
        <fullName evidence="2">Uncharacterized protein</fullName>
    </submittedName>
</protein>
<dbReference type="AlphaFoldDB" id="A0A212F536"/>
<dbReference type="eggNOG" id="ENOG502T7HN">
    <property type="taxonomic scope" value="Eukaryota"/>
</dbReference>
<evidence type="ECO:0000313" key="3">
    <source>
        <dbReference type="Proteomes" id="UP000007151"/>
    </source>
</evidence>
<evidence type="ECO:0000313" key="2">
    <source>
        <dbReference type="EMBL" id="OWR48846.1"/>
    </source>
</evidence>
<dbReference type="PANTHER" id="PTHR31493:SF1">
    <property type="entry name" value="PROTEIN C19ORF12"/>
    <property type="match status" value="1"/>
</dbReference>
<organism evidence="2 3">
    <name type="scientific">Danaus plexippus plexippus</name>
    <dbReference type="NCBI Taxonomy" id="278856"/>
    <lineage>
        <taxon>Eukaryota</taxon>
        <taxon>Metazoa</taxon>
        <taxon>Ecdysozoa</taxon>
        <taxon>Arthropoda</taxon>
        <taxon>Hexapoda</taxon>
        <taxon>Insecta</taxon>
        <taxon>Pterygota</taxon>
        <taxon>Neoptera</taxon>
        <taxon>Endopterygota</taxon>
        <taxon>Lepidoptera</taxon>
        <taxon>Glossata</taxon>
        <taxon>Ditrysia</taxon>
        <taxon>Papilionoidea</taxon>
        <taxon>Nymphalidae</taxon>
        <taxon>Danainae</taxon>
        <taxon>Danaini</taxon>
        <taxon>Danaina</taxon>
        <taxon>Danaus</taxon>
        <taxon>Danaus</taxon>
    </lineage>
</organism>
<comment type="caution">
    <text evidence="2">The sequence shown here is derived from an EMBL/GenBank/DDBJ whole genome shotgun (WGS) entry which is preliminary data.</text>
</comment>
<accession>A0A212F536</accession>
<sequence>MSSAVQSYGGDVNFDRRLIERIILDLAETFEIRVVFEHQTAMLAGAFALAGGLVGGFTGGKMGAAVGAGIGGAAGLGVSKAISLEDIWNKVKDKLKELFYIVVNFLRRFDYTDYERAYYILMACATSRRELVMTIIEFIADKLKREVLSSIQP</sequence>
<dbReference type="Pfam" id="PF20721">
    <property type="entry name" value="C19orf12"/>
    <property type="match status" value="1"/>
</dbReference>
<name>A0A212F536_DANPL</name>
<dbReference type="InterPro" id="IPR033369">
    <property type="entry name" value="C19orf12"/>
</dbReference>
<gene>
    <name evidence="2" type="ORF">KGM_215178</name>
</gene>
<dbReference type="Proteomes" id="UP000007151">
    <property type="component" value="Unassembled WGS sequence"/>
</dbReference>
<proteinExistence type="inferred from homology"/>
<dbReference type="KEGG" id="dpl:KGM_215178"/>
<evidence type="ECO:0000256" key="1">
    <source>
        <dbReference type="ARBA" id="ARBA00029457"/>
    </source>
</evidence>
<dbReference type="PANTHER" id="PTHR31493">
    <property type="entry name" value="NAZO FAMILY MEMBER"/>
    <property type="match status" value="1"/>
</dbReference>